<dbReference type="OrthoDB" id="886332at2"/>
<keyword evidence="4" id="KW-1185">Reference proteome</keyword>
<evidence type="ECO:0008006" key="5">
    <source>
        <dbReference type="Google" id="ProtNLM"/>
    </source>
</evidence>
<evidence type="ECO:0000256" key="1">
    <source>
        <dbReference type="SAM" id="MobiDB-lite"/>
    </source>
</evidence>
<organism evidence="3 4">
    <name type="scientific">Hymenobacter arizonensis</name>
    <name type="common">Siccationidurans arizonensis</name>
    <dbReference type="NCBI Taxonomy" id="1227077"/>
    <lineage>
        <taxon>Bacteria</taxon>
        <taxon>Pseudomonadati</taxon>
        <taxon>Bacteroidota</taxon>
        <taxon>Cytophagia</taxon>
        <taxon>Cytophagales</taxon>
        <taxon>Hymenobacteraceae</taxon>
        <taxon>Hymenobacter</taxon>
    </lineage>
</organism>
<name>A0A1I6AKZ5_HYMAR</name>
<dbReference type="RefSeq" id="WP_092677089.1">
    <property type="nucleotide sequence ID" value="NZ_FOXS01000005.1"/>
</dbReference>
<accession>A0A1I6AKZ5</accession>
<dbReference type="PROSITE" id="PS51257">
    <property type="entry name" value="PROKAR_LIPOPROTEIN"/>
    <property type="match status" value="1"/>
</dbReference>
<sequence>MRPFWLALLPLLAACNSTPSAVQEGTEARVTDKSAADTSQLPAPDTTRAAAASTQSDTLVSVQQTHAFSQPDYKPDVFRLVLRGPSVLEGAATFTITTAAGEVIFRETLSAAELEAPMVYEMKTATVTPAEREAFVRRRMNEFFRASSFSSPAVVASAPYPAGPDAPDRAAWDDLRKRTKSIRFTYLVGKEDRRSIAWSPLQKQVIHL</sequence>
<dbReference type="AlphaFoldDB" id="A0A1I6AKZ5"/>
<reference evidence="4" key="1">
    <citation type="submission" date="2016-10" db="EMBL/GenBank/DDBJ databases">
        <authorList>
            <person name="Varghese N."/>
            <person name="Submissions S."/>
        </authorList>
    </citation>
    <scope>NUCLEOTIDE SEQUENCE [LARGE SCALE GENOMIC DNA]</scope>
    <source>
        <strain evidence="4">OR362-8,ATCC BAA-1266,JCM 13504</strain>
    </source>
</reference>
<feature type="signal peptide" evidence="2">
    <location>
        <begin position="1"/>
        <end position="21"/>
    </location>
</feature>
<evidence type="ECO:0000313" key="4">
    <source>
        <dbReference type="Proteomes" id="UP000199029"/>
    </source>
</evidence>
<gene>
    <name evidence="3" type="ORF">SAMN04515668_3799</name>
</gene>
<keyword evidence="2" id="KW-0732">Signal</keyword>
<feature type="chain" id="PRO_5011505065" description="Lipoprotein" evidence="2">
    <location>
        <begin position="22"/>
        <end position="208"/>
    </location>
</feature>
<protein>
    <recommendedName>
        <fullName evidence="5">Lipoprotein</fullName>
    </recommendedName>
</protein>
<dbReference type="Proteomes" id="UP000199029">
    <property type="component" value="Unassembled WGS sequence"/>
</dbReference>
<feature type="compositionally biased region" description="Basic and acidic residues" evidence="1">
    <location>
        <begin position="26"/>
        <end position="35"/>
    </location>
</feature>
<feature type="region of interest" description="Disordered" evidence="1">
    <location>
        <begin position="25"/>
        <end position="44"/>
    </location>
</feature>
<evidence type="ECO:0000313" key="3">
    <source>
        <dbReference type="EMBL" id="SFQ69398.1"/>
    </source>
</evidence>
<evidence type="ECO:0000256" key="2">
    <source>
        <dbReference type="SAM" id="SignalP"/>
    </source>
</evidence>
<dbReference type="EMBL" id="FOXS01000005">
    <property type="protein sequence ID" value="SFQ69398.1"/>
    <property type="molecule type" value="Genomic_DNA"/>
</dbReference>
<proteinExistence type="predicted"/>